<reference evidence="8" key="1">
    <citation type="journal article" date="2014" name="Int. J. Syst. Evol. Microbiol.">
        <title>Complete genome sequence of Corynebacterium casei LMG S-19264T (=DSM 44701T), isolated from a smear-ripened cheese.</title>
        <authorList>
            <consortium name="US DOE Joint Genome Institute (JGI-PGF)"/>
            <person name="Walter F."/>
            <person name="Albersmeier A."/>
            <person name="Kalinowski J."/>
            <person name="Ruckert C."/>
        </authorList>
    </citation>
    <scope>NUCLEOTIDE SEQUENCE</scope>
    <source>
        <strain evidence="8">JCM 13583</strain>
    </source>
</reference>
<dbReference type="GO" id="GO:0016705">
    <property type="term" value="F:oxidoreductase activity, acting on paired donors, with incorporation or reduction of molecular oxygen"/>
    <property type="evidence" value="ECO:0007669"/>
    <property type="project" value="InterPro"/>
</dbReference>
<protein>
    <submittedName>
        <fullName evidence="8">Cytochrome P450 YjiB</fullName>
    </submittedName>
</protein>
<keyword evidence="9" id="KW-1185">Reference proteome</keyword>
<dbReference type="GO" id="GO:0005506">
    <property type="term" value="F:iron ion binding"/>
    <property type="evidence" value="ECO:0007669"/>
    <property type="project" value="InterPro"/>
</dbReference>
<dbReference type="GO" id="GO:0004497">
    <property type="term" value="F:monooxygenase activity"/>
    <property type="evidence" value="ECO:0007669"/>
    <property type="project" value="UniProtKB-KW"/>
</dbReference>
<accession>A0AA37F9L9</accession>
<evidence type="ECO:0000313" key="8">
    <source>
        <dbReference type="EMBL" id="GGM74543.1"/>
    </source>
</evidence>
<dbReference type="PROSITE" id="PS00086">
    <property type="entry name" value="CYTOCHROME_P450"/>
    <property type="match status" value="1"/>
</dbReference>
<keyword evidence="5 7" id="KW-0408">Iron</keyword>
<dbReference type="Gene3D" id="1.10.630.10">
    <property type="entry name" value="Cytochrome P450"/>
    <property type="match status" value="1"/>
</dbReference>
<dbReference type="GO" id="GO:0020037">
    <property type="term" value="F:heme binding"/>
    <property type="evidence" value="ECO:0007669"/>
    <property type="project" value="InterPro"/>
</dbReference>
<dbReference type="InterPro" id="IPR001128">
    <property type="entry name" value="Cyt_P450"/>
</dbReference>
<dbReference type="InterPro" id="IPR002397">
    <property type="entry name" value="Cyt_P450_B"/>
</dbReference>
<keyword evidence="3 7" id="KW-0479">Metal-binding</keyword>
<evidence type="ECO:0000256" key="1">
    <source>
        <dbReference type="ARBA" id="ARBA00010617"/>
    </source>
</evidence>
<comment type="similarity">
    <text evidence="1 7">Belongs to the cytochrome P450 family.</text>
</comment>
<comment type="caution">
    <text evidence="8">The sequence shown here is derived from an EMBL/GenBank/DDBJ whole genome shotgun (WGS) entry which is preliminary data.</text>
</comment>
<dbReference type="RefSeq" id="WP_188680919.1">
    <property type="nucleotide sequence ID" value="NZ_BMNY01000001.1"/>
</dbReference>
<keyword evidence="4 7" id="KW-0560">Oxidoreductase</keyword>
<dbReference type="InterPro" id="IPR017972">
    <property type="entry name" value="Cyt_P450_CS"/>
</dbReference>
<evidence type="ECO:0000256" key="2">
    <source>
        <dbReference type="ARBA" id="ARBA00022617"/>
    </source>
</evidence>
<evidence type="ECO:0000256" key="4">
    <source>
        <dbReference type="ARBA" id="ARBA00023002"/>
    </source>
</evidence>
<keyword evidence="6 7" id="KW-0503">Monooxygenase</keyword>
<evidence type="ECO:0000256" key="6">
    <source>
        <dbReference type="ARBA" id="ARBA00023033"/>
    </source>
</evidence>
<organism evidence="8 9">
    <name type="scientific">Thermogymnomonas acidicola</name>
    <dbReference type="NCBI Taxonomy" id="399579"/>
    <lineage>
        <taxon>Archaea</taxon>
        <taxon>Methanobacteriati</taxon>
        <taxon>Thermoplasmatota</taxon>
        <taxon>Thermoplasmata</taxon>
        <taxon>Thermoplasmatales</taxon>
        <taxon>Thermogymnomonas</taxon>
    </lineage>
</organism>
<keyword evidence="2 7" id="KW-0349">Heme</keyword>
<dbReference type="AlphaFoldDB" id="A0AA37F9L9"/>
<sequence length="381" mass="44153">MEIPGYREEPFEWYRKMRSENPVYREDNNVYIFKYRDVTAVLDDYRTFSSQFRDLMAPEMRRQLDELSSPSILILDPPKHTKLRNLVSRAFTPMKIASYEPEIRKITNALLDVVDGRSTFDIVKALTYPLPVLVISKILGVPDRDMEKFKEWSDNLVRVLGFGVDMDTEREMAQYFSGLIDERKHSLSDDLISLLIRAEVDGEHLTRQEIIGFSILLLAAGNETTTNLLSNAIVTFSEHPGSFERLREERSLIPTAIEEVLRYRSPVQSTRRLVKREGRIGDMKVEPGDFIFVYLQSANRDEDVFPNSEEFIIDRKENRHVAFGEGIHFCLGAPLARLEARVAMEELTKRYGDIRAVHVSPEDRVDSFIMYGYRRLEVQAS</sequence>
<evidence type="ECO:0000313" key="9">
    <source>
        <dbReference type="Proteomes" id="UP000632195"/>
    </source>
</evidence>
<dbReference type="EMBL" id="BMNY01000001">
    <property type="protein sequence ID" value="GGM74543.1"/>
    <property type="molecule type" value="Genomic_DNA"/>
</dbReference>
<dbReference type="Proteomes" id="UP000632195">
    <property type="component" value="Unassembled WGS sequence"/>
</dbReference>
<dbReference type="PRINTS" id="PR00359">
    <property type="entry name" value="BP450"/>
</dbReference>
<proteinExistence type="inferred from homology"/>
<evidence type="ECO:0000256" key="3">
    <source>
        <dbReference type="ARBA" id="ARBA00022723"/>
    </source>
</evidence>
<evidence type="ECO:0000256" key="7">
    <source>
        <dbReference type="RuleBase" id="RU000461"/>
    </source>
</evidence>
<name>A0AA37F9L9_9ARCH</name>
<dbReference type="PANTHER" id="PTHR46696:SF1">
    <property type="entry name" value="CYTOCHROME P450 YJIB-RELATED"/>
    <property type="match status" value="1"/>
</dbReference>
<dbReference type="PRINTS" id="PR00385">
    <property type="entry name" value="P450"/>
</dbReference>
<reference evidence="8" key="2">
    <citation type="submission" date="2022-09" db="EMBL/GenBank/DDBJ databases">
        <authorList>
            <person name="Sun Q."/>
            <person name="Ohkuma M."/>
        </authorList>
    </citation>
    <scope>NUCLEOTIDE SEQUENCE</scope>
    <source>
        <strain evidence="8">JCM 13583</strain>
    </source>
</reference>
<dbReference type="CDD" id="cd11032">
    <property type="entry name" value="P450_EryK-like"/>
    <property type="match status" value="1"/>
</dbReference>
<dbReference type="FunFam" id="1.10.630.10:FF:000018">
    <property type="entry name" value="Cytochrome P450 monooxygenase"/>
    <property type="match status" value="1"/>
</dbReference>
<dbReference type="SUPFAM" id="SSF48264">
    <property type="entry name" value="Cytochrome P450"/>
    <property type="match status" value="1"/>
</dbReference>
<dbReference type="Pfam" id="PF00067">
    <property type="entry name" value="p450"/>
    <property type="match status" value="1"/>
</dbReference>
<dbReference type="PANTHER" id="PTHR46696">
    <property type="entry name" value="P450, PUTATIVE (EUROFUNG)-RELATED"/>
    <property type="match status" value="1"/>
</dbReference>
<gene>
    <name evidence="8" type="primary">yjiB</name>
    <name evidence="8" type="ORF">GCM10007108_10610</name>
</gene>
<dbReference type="InterPro" id="IPR036396">
    <property type="entry name" value="Cyt_P450_sf"/>
</dbReference>
<evidence type="ECO:0000256" key="5">
    <source>
        <dbReference type="ARBA" id="ARBA00023004"/>
    </source>
</evidence>